<protein>
    <submittedName>
        <fullName evidence="2">Sigma factor-like helix-turn-helix DNA-binding protein</fullName>
    </submittedName>
</protein>
<name>A0ABV6AVC1_9DEIO</name>
<dbReference type="InterPro" id="IPR007630">
    <property type="entry name" value="RNA_pol_sigma70_r4"/>
</dbReference>
<evidence type="ECO:0000259" key="1">
    <source>
        <dbReference type="Pfam" id="PF04545"/>
    </source>
</evidence>
<dbReference type="SUPFAM" id="SSF88659">
    <property type="entry name" value="Sigma3 and sigma4 domains of RNA polymerase sigma factors"/>
    <property type="match status" value="1"/>
</dbReference>
<feature type="domain" description="RNA polymerase sigma-70 region 4" evidence="1">
    <location>
        <begin position="42"/>
        <end position="80"/>
    </location>
</feature>
<sequence>MSIPLHWMPLLDRLKPSPKPQGLPLPVDMTGIADALITHLPDPRMWPILVQRRHQQTTYDDLARHYDVTRERIHMLEGMAARLLAYHAKNQAWAEKLMELSLTPQYYALPEEHHEAWPLLVAAAGTHSAAEHAERR</sequence>
<reference evidence="2 3" key="1">
    <citation type="submission" date="2024-09" db="EMBL/GenBank/DDBJ databases">
        <authorList>
            <person name="Sun Q."/>
            <person name="Mori K."/>
        </authorList>
    </citation>
    <scope>NUCLEOTIDE SEQUENCE [LARGE SCALE GENOMIC DNA]</scope>
    <source>
        <strain evidence="2 3">JCM 13503</strain>
    </source>
</reference>
<proteinExistence type="predicted"/>
<evidence type="ECO:0000313" key="2">
    <source>
        <dbReference type="EMBL" id="MFB9991453.1"/>
    </source>
</evidence>
<accession>A0ABV6AVC1</accession>
<evidence type="ECO:0000313" key="3">
    <source>
        <dbReference type="Proteomes" id="UP001589733"/>
    </source>
</evidence>
<gene>
    <name evidence="2" type="ORF">ACFFLM_05650</name>
</gene>
<dbReference type="Proteomes" id="UP001589733">
    <property type="component" value="Unassembled WGS sequence"/>
</dbReference>
<keyword evidence="3" id="KW-1185">Reference proteome</keyword>
<dbReference type="InterPro" id="IPR013324">
    <property type="entry name" value="RNA_pol_sigma_r3/r4-like"/>
</dbReference>
<dbReference type="EMBL" id="JBHLYR010000015">
    <property type="protein sequence ID" value="MFB9991453.1"/>
    <property type="molecule type" value="Genomic_DNA"/>
</dbReference>
<organism evidence="2 3">
    <name type="scientific">Deinococcus oregonensis</name>
    <dbReference type="NCBI Taxonomy" id="1805970"/>
    <lineage>
        <taxon>Bacteria</taxon>
        <taxon>Thermotogati</taxon>
        <taxon>Deinococcota</taxon>
        <taxon>Deinococci</taxon>
        <taxon>Deinococcales</taxon>
        <taxon>Deinococcaceae</taxon>
        <taxon>Deinococcus</taxon>
    </lineage>
</organism>
<dbReference type="RefSeq" id="WP_380006481.1">
    <property type="nucleotide sequence ID" value="NZ_JBHLYR010000015.1"/>
</dbReference>
<comment type="caution">
    <text evidence="2">The sequence shown here is derived from an EMBL/GenBank/DDBJ whole genome shotgun (WGS) entry which is preliminary data.</text>
</comment>
<dbReference type="Pfam" id="PF04545">
    <property type="entry name" value="Sigma70_r4"/>
    <property type="match status" value="1"/>
</dbReference>